<dbReference type="Gene3D" id="2.40.160.50">
    <property type="entry name" value="membrane protein fhac: a member of the omp85/tpsb transporter family"/>
    <property type="match status" value="1"/>
</dbReference>
<evidence type="ECO:0000259" key="6">
    <source>
        <dbReference type="Pfam" id="PF01103"/>
    </source>
</evidence>
<dbReference type="GO" id="GO:0045040">
    <property type="term" value="P:protein insertion into mitochondrial outer membrane"/>
    <property type="evidence" value="ECO:0007669"/>
    <property type="project" value="TreeGrafter"/>
</dbReference>
<dbReference type="InterPro" id="IPR000184">
    <property type="entry name" value="Bac_surfAg_D15"/>
</dbReference>
<evidence type="ECO:0000313" key="7">
    <source>
        <dbReference type="Proteomes" id="UP000695007"/>
    </source>
</evidence>
<dbReference type="AlphaFoldDB" id="A0AAJ6YDI2"/>
<gene>
    <name evidence="8" type="primary">LOC105360767</name>
</gene>
<evidence type="ECO:0000256" key="3">
    <source>
        <dbReference type="ARBA" id="ARBA00022452"/>
    </source>
</evidence>
<organism evidence="7 8">
    <name type="scientific">Ceratosolen solmsi marchali</name>
    <dbReference type="NCBI Taxonomy" id="326594"/>
    <lineage>
        <taxon>Eukaryota</taxon>
        <taxon>Metazoa</taxon>
        <taxon>Ecdysozoa</taxon>
        <taxon>Arthropoda</taxon>
        <taxon>Hexapoda</taxon>
        <taxon>Insecta</taxon>
        <taxon>Pterygota</taxon>
        <taxon>Neoptera</taxon>
        <taxon>Endopterygota</taxon>
        <taxon>Hymenoptera</taxon>
        <taxon>Apocrita</taxon>
        <taxon>Proctotrupomorpha</taxon>
        <taxon>Chalcidoidea</taxon>
        <taxon>Agaonidae</taxon>
        <taxon>Agaoninae</taxon>
        <taxon>Ceratosolen</taxon>
    </lineage>
</organism>
<dbReference type="InterPro" id="IPR039910">
    <property type="entry name" value="D15-like"/>
</dbReference>
<dbReference type="Pfam" id="PF01103">
    <property type="entry name" value="Omp85"/>
    <property type="match status" value="1"/>
</dbReference>
<evidence type="ECO:0000256" key="5">
    <source>
        <dbReference type="ARBA" id="ARBA00023136"/>
    </source>
</evidence>
<name>A0AAJ6YDI2_9HYME</name>
<dbReference type="GO" id="GO:0005741">
    <property type="term" value="C:mitochondrial outer membrane"/>
    <property type="evidence" value="ECO:0007669"/>
    <property type="project" value="UniProtKB-SubCell"/>
</dbReference>
<sequence>MKSKTKILEDPNETLFNNEQLFTDDYTIKSKSTNFKDIKTRVDKIHIDGVNRTKHDILTSQVKELFGAKNFEDVIFNSYKVLGKLKSLECFNTVEVHIDTSHGIDSTPEGVEVTFKVRELNRVMGKINTMFGNNEASLHIGTKAPNLFGRAEKLQIDYVCGHKNLSNINISATKPFFTEGLQKVLTASIYDTSSEYSWSGYKQNDKGFLLDFAFNVNEYGILKQNLQYEAVVREVKSIKQAPFQILEQCGPTLKSCFRYICNVDKRDQSIFPSTGNLLQITTEVAGCGGNIGFLKSEAITQTNWSPHESITFQLSAQVGILREMSNDLKINIVDKFFLGGPLNIRGFDIRGCGPKEQGYSVGGNTYWAIALHLYSRLPFVPRNNNFSDFFRLHGFVNGGNVYNISSKTGNNYEEHLKMITQNIRCAAGCGIAFKLGNAARVELNFCLPLKFHRSDVHKQIQLGLGLQYL</sequence>
<keyword evidence="5" id="KW-0472">Membrane</keyword>
<dbReference type="RefSeq" id="XP_011496069.1">
    <property type="nucleotide sequence ID" value="XM_011497767.1"/>
</dbReference>
<feature type="domain" description="Bacterial surface antigen (D15)" evidence="6">
    <location>
        <begin position="146"/>
        <end position="467"/>
    </location>
</feature>
<protein>
    <submittedName>
        <fullName evidence="8">Sorting and assembly machinery component 50 homolog A</fullName>
    </submittedName>
</protein>
<comment type="similarity">
    <text evidence="2">Belongs to the SAM50/omp85 family.</text>
</comment>
<dbReference type="KEGG" id="csol:105360767"/>
<dbReference type="Proteomes" id="UP000695007">
    <property type="component" value="Unplaced"/>
</dbReference>
<dbReference type="GO" id="GO:0033108">
    <property type="term" value="P:mitochondrial respiratory chain complex assembly"/>
    <property type="evidence" value="ECO:0007669"/>
    <property type="project" value="TreeGrafter"/>
</dbReference>
<dbReference type="PANTHER" id="PTHR12815">
    <property type="entry name" value="SORTING AND ASSEMBLY MACHINERY SAMM50 PROTEIN FAMILY MEMBER"/>
    <property type="match status" value="1"/>
</dbReference>
<dbReference type="GeneID" id="105360767"/>
<keyword evidence="7" id="KW-1185">Reference proteome</keyword>
<evidence type="ECO:0000256" key="4">
    <source>
        <dbReference type="ARBA" id="ARBA00022692"/>
    </source>
</evidence>
<reference evidence="8" key="1">
    <citation type="submission" date="2025-08" db="UniProtKB">
        <authorList>
            <consortium name="RefSeq"/>
        </authorList>
    </citation>
    <scope>IDENTIFICATION</scope>
</reference>
<accession>A0AAJ6YDI2</accession>
<keyword evidence="3" id="KW-1134">Transmembrane beta strand</keyword>
<evidence type="ECO:0000313" key="8">
    <source>
        <dbReference type="RefSeq" id="XP_011496069.1"/>
    </source>
</evidence>
<keyword evidence="4" id="KW-0812">Transmembrane</keyword>
<proteinExistence type="inferred from homology"/>
<dbReference type="PANTHER" id="PTHR12815:SF18">
    <property type="entry name" value="SORTING AND ASSEMBLY MACHINERY COMPONENT 50 HOMOLOG"/>
    <property type="match status" value="1"/>
</dbReference>
<evidence type="ECO:0000256" key="2">
    <source>
        <dbReference type="ARBA" id="ARBA00010913"/>
    </source>
</evidence>
<comment type="subcellular location">
    <subcellularLocation>
        <location evidence="1">Mitochondrion outer membrane</location>
        <topology evidence="1">Multi-pass membrane protein</topology>
    </subcellularLocation>
</comment>
<evidence type="ECO:0000256" key="1">
    <source>
        <dbReference type="ARBA" id="ARBA00004374"/>
    </source>
</evidence>